<feature type="transmembrane region" description="Helical" evidence="2">
    <location>
        <begin position="306"/>
        <end position="329"/>
    </location>
</feature>
<dbReference type="Gene3D" id="2.60.40.10">
    <property type="entry name" value="Immunoglobulins"/>
    <property type="match status" value="1"/>
</dbReference>
<evidence type="ECO:0000256" key="3">
    <source>
        <dbReference type="SAM" id="SignalP"/>
    </source>
</evidence>
<dbReference type="InterPro" id="IPR037055">
    <property type="entry name" value="MHC_I-like_Ag-recog_sf"/>
</dbReference>
<reference evidence="6" key="1">
    <citation type="submission" date="2025-08" db="UniProtKB">
        <authorList>
            <consortium name="RefSeq"/>
        </authorList>
    </citation>
    <scope>IDENTIFICATION</scope>
</reference>
<proteinExistence type="predicted"/>
<dbReference type="PANTHER" id="PTHR16675">
    <property type="entry name" value="MHC CLASS I-RELATED"/>
    <property type="match status" value="1"/>
</dbReference>
<dbReference type="InterPro" id="IPR036179">
    <property type="entry name" value="Ig-like_dom_sf"/>
</dbReference>
<evidence type="ECO:0000259" key="4">
    <source>
        <dbReference type="PROSITE" id="PS50835"/>
    </source>
</evidence>
<accession>A0ABM5C188</accession>
<dbReference type="Pfam" id="PF07654">
    <property type="entry name" value="C1-set"/>
    <property type="match status" value="1"/>
</dbReference>
<dbReference type="PANTHER" id="PTHR16675:SF155">
    <property type="entry name" value="T-CELL SURFACE GLYCOPROTEIN CD1C"/>
    <property type="match status" value="1"/>
</dbReference>
<feature type="chain" id="PRO_5045862854" evidence="3">
    <location>
        <begin position="19"/>
        <end position="414"/>
    </location>
</feature>
<dbReference type="InterPro" id="IPR050208">
    <property type="entry name" value="MHC_class-I_related"/>
</dbReference>
<gene>
    <name evidence="6" type="primary">LOC102536045</name>
</gene>
<dbReference type="RefSeq" id="XP_072802407.1">
    <property type="nucleotide sequence ID" value="XM_072946306.1"/>
</dbReference>
<protein>
    <submittedName>
        <fullName evidence="6">T-cell surface glycoprotein CD1c isoform X1</fullName>
    </submittedName>
</protein>
<dbReference type="SMART" id="SM00407">
    <property type="entry name" value="IGc1"/>
    <property type="match status" value="1"/>
</dbReference>
<dbReference type="Proteomes" id="UP001652581">
    <property type="component" value="Chromosome 21"/>
</dbReference>
<evidence type="ECO:0000313" key="5">
    <source>
        <dbReference type="Proteomes" id="UP001652581"/>
    </source>
</evidence>
<dbReference type="SUPFAM" id="SSF54452">
    <property type="entry name" value="MHC antigen-recognition domain"/>
    <property type="match status" value="1"/>
</dbReference>
<organism evidence="5 6">
    <name type="scientific">Vicugna pacos</name>
    <name type="common">Alpaca</name>
    <name type="synonym">Lama pacos</name>
    <dbReference type="NCBI Taxonomy" id="30538"/>
    <lineage>
        <taxon>Eukaryota</taxon>
        <taxon>Metazoa</taxon>
        <taxon>Chordata</taxon>
        <taxon>Craniata</taxon>
        <taxon>Vertebrata</taxon>
        <taxon>Euteleostomi</taxon>
        <taxon>Mammalia</taxon>
        <taxon>Eutheria</taxon>
        <taxon>Laurasiatheria</taxon>
        <taxon>Artiodactyla</taxon>
        <taxon>Tylopoda</taxon>
        <taxon>Camelidae</taxon>
        <taxon>Vicugna</taxon>
    </lineage>
</organism>
<keyword evidence="1" id="KW-0325">Glycoprotein</keyword>
<sequence>MLFLHLALLAALSGGGSADVPDHLLSTAVQEYTSFYVIQISSFANQSWARNQGSGWLDELQTHGWESEAGKIIFLRPWSKGNFSNEELTQLNMLFHVYLIGVNREIQDYASQLQFEYPFELQMRAGCELRSRDTIEGFFQVAFQGSDFLSFQSMSWVPAPETEGRAQRACNLLNQYEGIKETVHKLIGNTCSRFLLGLLDAGKMYLQRQVKPEAWLSSSPILGSDQLLLVCHVSGYYPKPIWVMWMRGEQEQSDTQQGDILPSVDGTWYLRAILHVAAEEAAGLSCRVRHSSLGDQDIILYWGHHFPMNLIALAVIAPLVLLMVLALWVKKHCNIDSLQIPLLLLENNQSRQKQQIWGSGVLKRSWQKTSQWSLNSYCWVFRAWDNLLYLLCYPNVLLPWFCYHQLAAAGSDGL</sequence>
<dbReference type="CDD" id="cd21029">
    <property type="entry name" value="IgC1_CD1"/>
    <property type="match status" value="1"/>
</dbReference>
<dbReference type="InterPro" id="IPR011162">
    <property type="entry name" value="MHC_I/II-like_Ag-recog"/>
</dbReference>
<keyword evidence="3" id="KW-0732">Signal</keyword>
<evidence type="ECO:0000313" key="6">
    <source>
        <dbReference type="RefSeq" id="XP_072802407.1"/>
    </source>
</evidence>
<dbReference type="PROSITE" id="PS50835">
    <property type="entry name" value="IG_LIKE"/>
    <property type="match status" value="1"/>
</dbReference>
<keyword evidence="2" id="KW-0812">Transmembrane</keyword>
<dbReference type="InterPro" id="IPR011161">
    <property type="entry name" value="MHC_I-like_Ag-recog"/>
</dbReference>
<dbReference type="InterPro" id="IPR007110">
    <property type="entry name" value="Ig-like_dom"/>
</dbReference>
<dbReference type="InterPro" id="IPR013783">
    <property type="entry name" value="Ig-like_fold"/>
</dbReference>
<feature type="signal peptide" evidence="3">
    <location>
        <begin position="1"/>
        <end position="18"/>
    </location>
</feature>
<dbReference type="Pfam" id="PF16497">
    <property type="entry name" value="MHC_I_3"/>
    <property type="match status" value="1"/>
</dbReference>
<evidence type="ECO:0000256" key="1">
    <source>
        <dbReference type="ARBA" id="ARBA00023180"/>
    </source>
</evidence>
<dbReference type="SUPFAM" id="SSF48726">
    <property type="entry name" value="Immunoglobulin"/>
    <property type="match status" value="1"/>
</dbReference>
<keyword evidence="2" id="KW-1133">Transmembrane helix</keyword>
<name>A0ABM5C188_VICPA</name>
<keyword evidence="2" id="KW-0472">Membrane</keyword>
<dbReference type="Gene3D" id="3.30.500.10">
    <property type="entry name" value="MHC class I-like antigen recognition-like"/>
    <property type="match status" value="1"/>
</dbReference>
<dbReference type="InterPro" id="IPR003597">
    <property type="entry name" value="Ig_C1-set"/>
</dbReference>
<keyword evidence="5" id="KW-1185">Reference proteome</keyword>
<dbReference type="GeneID" id="102536045"/>
<evidence type="ECO:0000256" key="2">
    <source>
        <dbReference type="SAM" id="Phobius"/>
    </source>
</evidence>
<feature type="domain" description="Ig-like" evidence="4">
    <location>
        <begin position="212"/>
        <end position="292"/>
    </location>
</feature>